<feature type="compositionally biased region" description="Basic and acidic residues" evidence="1">
    <location>
        <begin position="133"/>
        <end position="144"/>
    </location>
</feature>
<evidence type="ECO:0000256" key="1">
    <source>
        <dbReference type="SAM" id="MobiDB-lite"/>
    </source>
</evidence>
<feature type="region of interest" description="Disordered" evidence="1">
    <location>
        <begin position="128"/>
        <end position="154"/>
    </location>
</feature>
<feature type="region of interest" description="Disordered" evidence="1">
    <location>
        <begin position="615"/>
        <end position="635"/>
    </location>
</feature>
<feature type="compositionally biased region" description="Polar residues" evidence="1">
    <location>
        <begin position="396"/>
        <end position="409"/>
    </location>
</feature>
<dbReference type="AlphaFoldDB" id="A0A2U1J588"/>
<name>A0A2U1J588_SMIAN</name>
<reference evidence="2 3" key="1">
    <citation type="journal article" date="2018" name="MBio">
        <title>Comparative Genomics Reveals the Core Gene Toolbox for the Fungus-Insect Symbiosis.</title>
        <authorList>
            <person name="Wang Y."/>
            <person name="Stata M."/>
            <person name="Wang W."/>
            <person name="Stajich J.E."/>
            <person name="White M.M."/>
            <person name="Moncalvo J.M."/>
        </authorList>
    </citation>
    <scope>NUCLEOTIDE SEQUENCE [LARGE SCALE GENOMIC DNA]</scope>
    <source>
        <strain evidence="2 3">AUS-126-30</strain>
    </source>
</reference>
<feature type="region of interest" description="Disordered" evidence="1">
    <location>
        <begin position="394"/>
        <end position="414"/>
    </location>
</feature>
<proteinExistence type="predicted"/>
<feature type="compositionally biased region" description="Polar residues" evidence="1">
    <location>
        <begin position="184"/>
        <end position="206"/>
    </location>
</feature>
<feature type="compositionally biased region" description="Low complexity" evidence="1">
    <location>
        <begin position="274"/>
        <end position="293"/>
    </location>
</feature>
<feature type="compositionally biased region" description="Polar residues" evidence="1">
    <location>
        <begin position="569"/>
        <end position="580"/>
    </location>
</feature>
<keyword evidence="3" id="KW-1185">Reference proteome</keyword>
<gene>
    <name evidence="2" type="ORF">BB558_003703</name>
</gene>
<accession>A0A2U1J588</accession>
<feature type="compositionally biased region" description="Polar residues" evidence="1">
    <location>
        <begin position="214"/>
        <end position="235"/>
    </location>
</feature>
<feature type="region of interest" description="Disordered" evidence="1">
    <location>
        <begin position="547"/>
        <end position="600"/>
    </location>
</feature>
<comment type="caution">
    <text evidence="2">The sequence shown here is derived from an EMBL/GenBank/DDBJ whole genome shotgun (WGS) entry which is preliminary data.</text>
</comment>
<evidence type="ECO:0000313" key="3">
    <source>
        <dbReference type="Proteomes" id="UP000245591"/>
    </source>
</evidence>
<dbReference type="EMBL" id="MBFU01000348">
    <property type="protein sequence ID" value="PWA00240.1"/>
    <property type="molecule type" value="Genomic_DNA"/>
</dbReference>
<sequence length="914" mass="103684">MDGISPDVIQLVEYMLVLNPKYRPSSLQALEKATLLCNKFSSLKNPSSKNNIAAIDAHNKILIKKNTLWEYPENPTNPHQKTKKYLSPHNTYSSSQTNKYSRSNRTSSIIECTPPLTINSPRINKINSVLKTKTREKPNTDYHKNQRTSTTSSVHIISSIQNHSIESETEINSETQYIETELIQQPTNNDSKQKSFLNLKSSNTDNNQKDKSASKNQLNTKSTLSSFNGTEKSSLKNSAKQLLGIGLNNSLFNLRPSKAENSKKTPPNLKDVETNNSSNTETNISNNTTNGETANIQTKRTLQTFKSIFKFSTPSFKPEFKFLNNSLPPTQKIGDTKDVQIENDFIEIVPVNTGESHPSFYEKPISTIDQSPETEQPETMSLDENIINLVNAHPSIDNQNESINSTDNKTYQEDKSSINILDSNESQIQIRNSFDRPKTSTSSMLSLQKSTLGLPKKTTLLKDNVEKLFLLESSSIDSLRKEDVCDSLEQLQVDKCERNGKTELMSENISESVLRKYSVTMLEPENNQEDILNEVQNNTMVEGKHLKRKGGNENMISVENVEREKKAESSTLYLNNTDKQTSMRKRTSEYSTSSQDESKLEDLKQALKRYEKKASKSHLADSISSQQSVENNSNISQYRSMTRANVFIKNVKTRAKSKTLPGRYFTRSSGSYIDIPRGLRNSMKARLRSSKDGLSSITSDHSGYKERSISGNINEKFSNYNLDLNLSGSIANLNVDFERFNKGEGKKFAIQESKDDLIDLESFFKSDKQIAENYYNNKAQNVFLDKNFLLSMGNESKTKRKDLSNKIRKKTEDLDFGSNDFFESENNNTNLPFVEHENKDTVSDRKKKELQSNKYNPAIQKDILNGEKLESQISVDKDSIHKRLEKNSTGGTNYLQDFNDNFNIDLSFSSNLKF</sequence>
<evidence type="ECO:0000313" key="2">
    <source>
        <dbReference type="EMBL" id="PWA00240.1"/>
    </source>
</evidence>
<dbReference type="Proteomes" id="UP000245591">
    <property type="component" value="Unassembled WGS sequence"/>
</dbReference>
<organism evidence="2 3">
    <name type="scientific">Smittium angustum</name>
    <dbReference type="NCBI Taxonomy" id="133377"/>
    <lineage>
        <taxon>Eukaryota</taxon>
        <taxon>Fungi</taxon>
        <taxon>Fungi incertae sedis</taxon>
        <taxon>Zoopagomycota</taxon>
        <taxon>Kickxellomycotina</taxon>
        <taxon>Harpellomycetes</taxon>
        <taxon>Harpellales</taxon>
        <taxon>Legeriomycetaceae</taxon>
        <taxon>Smittium</taxon>
    </lineage>
</organism>
<feature type="region of interest" description="Disordered" evidence="1">
    <location>
        <begin position="184"/>
        <end position="235"/>
    </location>
</feature>
<feature type="compositionally biased region" description="Polar residues" evidence="1">
    <location>
        <begin position="622"/>
        <end position="635"/>
    </location>
</feature>
<protein>
    <submittedName>
        <fullName evidence="2">Uncharacterized protein</fullName>
    </submittedName>
</protein>
<feature type="compositionally biased region" description="Polar residues" evidence="1">
    <location>
        <begin position="88"/>
        <end position="106"/>
    </location>
</feature>
<feature type="region of interest" description="Disordered" evidence="1">
    <location>
        <begin position="257"/>
        <end position="294"/>
    </location>
</feature>
<feature type="region of interest" description="Disordered" evidence="1">
    <location>
        <begin position="75"/>
        <end position="106"/>
    </location>
</feature>